<evidence type="ECO:0000256" key="1">
    <source>
        <dbReference type="SAM" id="MobiDB-lite"/>
    </source>
</evidence>
<feature type="compositionally biased region" description="Basic and acidic residues" evidence="1">
    <location>
        <begin position="70"/>
        <end position="83"/>
    </location>
</feature>
<feature type="compositionally biased region" description="Polar residues" evidence="1">
    <location>
        <begin position="186"/>
        <end position="197"/>
    </location>
</feature>
<feature type="compositionally biased region" description="Basic residues" evidence="1">
    <location>
        <begin position="198"/>
        <end position="213"/>
    </location>
</feature>
<gene>
    <name evidence="2" type="ORF">CUR178_00293</name>
</gene>
<keyword evidence="3" id="KW-1185">Reference proteome</keyword>
<comment type="caution">
    <text evidence="2">The sequence shown here is derived from an EMBL/GenBank/DDBJ whole genome shotgun (WGS) entry which is preliminary data.</text>
</comment>
<dbReference type="EMBL" id="JAFHKP010000036">
    <property type="protein sequence ID" value="KAG5465586.1"/>
    <property type="molecule type" value="Genomic_DNA"/>
</dbReference>
<feature type="region of interest" description="Disordered" evidence="1">
    <location>
        <begin position="469"/>
        <end position="575"/>
    </location>
</feature>
<dbReference type="RefSeq" id="XP_067688185.1">
    <property type="nucleotide sequence ID" value="XM_067832082.1"/>
</dbReference>
<feature type="compositionally biased region" description="Polar residues" evidence="1">
    <location>
        <begin position="409"/>
        <end position="425"/>
    </location>
</feature>
<dbReference type="GeneID" id="94167592"/>
<feature type="compositionally biased region" description="Basic residues" evidence="1">
    <location>
        <begin position="316"/>
        <end position="326"/>
    </location>
</feature>
<dbReference type="AlphaFoldDB" id="A0A836G0R8"/>
<evidence type="ECO:0000313" key="3">
    <source>
        <dbReference type="Proteomes" id="UP000674179"/>
    </source>
</evidence>
<feature type="compositionally biased region" description="Basic residues" evidence="1">
    <location>
        <begin position="540"/>
        <end position="554"/>
    </location>
</feature>
<protein>
    <submittedName>
        <fullName evidence="2">Uncharacterized protein</fullName>
    </submittedName>
</protein>
<dbReference type="Proteomes" id="UP000674179">
    <property type="component" value="Chromosome 36"/>
</dbReference>
<name>A0A836G0R8_LEIEN</name>
<accession>A0A836G0R8</accession>
<dbReference type="KEGG" id="lenr:94167592"/>
<dbReference type="OrthoDB" id="266806at2759"/>
<feature type="compositionally biased region" description="Basic and acidic residues" evidence="1">
    <location>
        <begin position="268"/>
        <end position="285"/>
    </location>
</feature>
<feature type="region of interest" description="Disordered" evidence="1">
    <location>
        <begin position="409"/>
        <end position="452"/>
    </location>
</feature>
<sequence length="729" mass="81181">MSAARARPRHGDQPPSSSRWRYYEEKFYGQPINERGSRPTPHRRYSSPQQNSQHSRGVDTPRKGLGFFARESRRYPTDDRAPEDGALPLRRQSTQPPRRHSSPISRHNGDYERKWVYQRRTVESTSPQRDSIERERYSSPRHVASAYHAWHTTPAAAENSKRAPPRRSARRSTSGSPRRSHRQHEASQAGNDSVARSSRQRHRHLSASPRRSHGTVGSPSRREHRASSSLKPRHASTEPHARSPQASSRRHRHSDTTSPTSSALATETTRRHDTLRYRSPHHAEVTAESEATPLRSRGPNRAKGGRSPEKEACSPVRHRSAHRTRSSRPESRPHSERRCRRHHASVPGSVDEESRRSRHTHLPRPLSEDRYALRLPTTESKYVLPAVNSHTPARPRSDSYIEVISVHSGRQGSTNGWSHSHSSAVHSPRRPREDGPPVVIPSPQGQEIMQRIDSTRLWIQKMKEEVKKDRERALQGGEGAALERSARHSVRKEHLGSTSRADSASRHRTSSSGSRGHAPAAIPTGASSDGSPRASERSAPPKHAKRHRSSRRSAKTSSGPGPTPRTPTSNPDLRAVTMGTVEGSREGGVECPIFSFVSFLDGSTFDSIARLCQYNVDLTEGLSDEHLDILRAAVFDHNEEAFAELLYGDDVEAEISGVAATLSHSEDPAVQRELVSLKWAAVKRFNEKCAKALKTLFSANGGLREAVQAAASQLERRARQVHGPAMAAS</sequence>
<evidence type="ECO:0000313" key="2">
    <source>
        <dbReference type="EMBL" id="KAG5465586.1"/>
    </source>
</evidence>
<feature type="compositionally biased region" description="Polar residues" evidence="1">
    <location>
        <begin position="46"/>
        <end position="55"/>
    </location>
</feature>
<reference evidence="2 3" key="1">
    <citation type="submission" date="2021-02" db="EMBL/GenBank/DDBJ databases">
        <title>Leishmania (Mundinia) enrietti genome sequencing and assembly.</title>
        <authorList>
            <person name="Almutairi H."/>
            <person name="Gatherer D."/>
        </authorList>
    </citation>
    <scope>NUCLEOTIDE SEQUENCE [LARGE SCALE GENOMIC DNA]</scope>
    <source>
        <strain evidence="2">CUR178</strain>
    </source>
</reference>
<organism evidence="2 3">
    <name type="scientific">Leishmania enriettii</name>
    <dbReference type="NCBI Taxonomy" id="5663"/>
    <lineage>
        <taxon>Eukaryota</taxon>
        <taxon>Discoba</taxon>
        <taxon>Euglenozoa</taxon>
        <taxon>Kinetoplastea</taxon>
        <taxon>Metakinetoplastina</taxon>
        <taxon>Trypanosomatida</taxon>
        <taxon>Trypanosomatidae</taxon>
        <taxon>Leishmaniinae</taxon>
        <taxon>Leishmania</taxon>
    </lineage>
</organism>
<feature type="compositionally biased region" description="Basic and acidic residues" evidence="1">
    <location>
        <begin position="327"/>
        <end position="336"/>
    </location>
</feature>
<proteinExistence type="predicted"/>
<feature type="region of interest" description="Disordered" evidence="1">
    <location>
        <begin position="1"/>
        <end position="369"/>
    </location>
</feature>